<dbReference type="Proteomes" id="UP000563094">
    <property type="component" value="Unassembled WGS sequence"/>
</dbReference>
<feature type="transmembrane region" description="Helical" evidence="1">
    <location>
        <begin position="57"/>
        <end position="78"/>
    </location>
</feature>
<keyword evidence="1" id="KW-0812">Transmembrane</keyword>
<name>A0A839GFT0_9BACT</name>
<organism evidence="2 3">
    <name type="scientific">Rufibacter quisquiliarum</name>
    <dbReference type="NCBI Taxonomy" id="1549639"/>
    <lineage>
        <taxon>Bacteria</taxon>
        <taxon>Pseudomonadati</taxon>
        <taxon>Bacteroidota</taxon>
        <taxon>Cytophagia</taxon>
        <taxon>Cytophagales</taxon>
        <taxon>Hymenobacteraceae</taxon>
        <taxon>Rufibacter</taxon>
    </lineage>
</organism>
<evidence type="ECO:0000313" key="2">
    <source>
        <dbReference type="EMBL" id="MBA9077390.1"/>
    </source>
</evidence>
<protein>
    <submittedName>
        <fullName evidence="2">Putative membrane protein</fullName>
    </submittedName>
</protein>
<proteinExistence type="predicted"/>
<keyword evidence="1" id="KW-0472">Membrane</keyword>
<feature type="transmembrane region" description="Helical" evidence="1">
    <location>
        <begin position="90"/>
        <end position="107"/>
    </location>
</feature>
<dbReference type="PANTHER" id="PTHR37309">
    <property type="entry name" value="SLR0284 PROTEIN"/>
    <property type="match status" value="1"/>
</dbReference>
<dbReference type="PANTHER" id="PTHR37309:SF1">
    <property type="entry name" value="SLR0284 PROTEIN"/>
    <property type="match status" value="1"/>
</dbReference>
<dbReference type="EMBL" id="JACJIQ010000007">
    <property type="protein sequence ID" value="MBA9077390.1"/>
    <property type="molecule type" value="Genomic_DNA"/>
</dbReference>
<keyword evidence="1" id="KW-1133">Transmembrane helix</keyword>
<dbReference type="InterPro" id="IPR007165">
    <property type="entry name" value="Phage_holin_4_2"/>
</dbReference>
<dbReference type="RefSeq" id="WP_066835459.1">
    <property type="nucleotide sequence ID" value="NZ_JACJIQ010000007.1"/>
</dbReference>
<dbReference type="AlphaFoldDB" id="A0A839GFT0"/>
<accession>A0A839GFT0</accession>
<evidence type="ECO:0000313" key="3">
    <source>
        <dbReference type="Proteomes" id="UP000563094"/>
    </source>
</evidence>
<dbReference type="Pfam" id="PF04020">
    <property type="entry name" value="Phage_holin_4_2"/>
    <property type="match status" value="1"/>
</dbReference>
<gene>
    <name evidence="2" type="ORF">FHS90_002103</name>
</gene>
<keyword evidence="3" id="KW-1185">Reference proteome</keyword>
<comment type="caution">
    <text evidence="2">The sequence shown here is derived from an EMBL/GenBank/DDBJ whole genome shotgun (WGS) entry which is preliminary data.</text>
</comment>
<reference evidence="2 3" key="1">
    <citation type="submission" date="2020-08" db="EMBL/GenBank/DDBJ databases">
        <title>Genomic Encyclopedia of Type Strains, Phase IV (KMG-IV): sequencing the most valuable type-strain genomes for metagenomic binning, comparative biology and taxonomic classification.</title>
        <authorList>
            <person name="Goeker M."/>
        </authorList>
    </citation>
    <scope>NUCLEOTIDE SEQUENCE [LARGE SCALE GENOMIC DNA]</scope>
    <source>
        <strain evidence="2 3">DSM 29854</strain>
    </source>
</reference>
<evidence type="ECO:0000256" key="1">
    <source>
        <dbReference type="SAM" id="Phobius"/>
    </source>
</evidence>
<feature type="transmembrane region" description="Helical" evidence="1">
    <location>
        <begin position="32"/>
        <end position="50"/>
    </location>
</feature>
<sequence length="130" mass="14476">MNWIIELLVSAGVILLLAYILPQVKIKSFWTALWVAILVAILNFLIGWLLRGVLNLVTFFLLTSIVRIIVAAVVIKLADKLVRNFEIKGFWPALVIAIALAAVSYFLDSSDEGRAEISTVRQPVLQELTV</sequence>